<reference evidence="2 3" key="1">
    <citation type="journal article" date="2021" name="Hortic Res">
        <title>The domestication of Cucurbita argyrosperma as revealed by the genome of its wild relative.</title>
        <authorList>
            <person name="Barrera-Redondo J."/>
            <person name="Sanchez-de la Vega G."/>
            <person name="Aguirre-Liguori J.A."/>
            <person name="Castellanos-Morales G."/>
            <person name="Gutierrez-Guerrero Y.T."/>
            <person name="Aguirre-Dugua X."/>
            <person name="Aguirre-Planter E."/>
            <person name="Tenaillon M.I."/>
            <person name="Lira-Saade R."/>
            <person name="Eguiarte L.E."/>
        </authorList>
    </citation>
    <scope>NUCLEOTIDE SEQUENCE [LARGE SCALE GENOMIC DNA]</scope>
    <source>
        <strain evidence="2">JBR-2021</strain>
    </source>
</reference>
<dbReference type="EMBL" id="JAGKQH010000014">
    <property type="protein sequence ID" value="KAG6581054.1"/>
    <property type="molecule type" value="Genomic_DNA"/>
</dbReference>
<feature type="non-terminal residue" evidence="2">
    <location>
        <position position="1"/>
    </location>
</feature>
<protein>
    <submittedName>
        <fullName evidence="2">Uncharacterized protein</fullName>
    </submittedName>
</protein>
<evidence type="ECO:0000256" key="1">
    <source>
        <dbReference type="SAM" id="MobiDB-lite"/>
    </source>
</evidence>
<evidence type="ECO:0000313" key="2">
    <source>
        <dbReference type="EMBL" id="KAG6581054.1"/>
    </source>
</evidence>
<gene>
    <name evidence="2" type="ORF">SDJN03_21056</name>
</gene>
<feature type="region of interest" description="Disordered" evidence="1">
    <location>
        <begin position="83"/>
        <end position="111"/>
    </location>
</feature>
<dbReference type="AlphaFoldDB" id="A0AAV6MHH6"/>
<dbReference type="Proteomes" id="UP000685013">
    <property type="component" value="Chromosome 14"/>
</dbReference>
<comment type="caution">
    <text evidence="2">The sequence shown here is derived from an EMBL/GenBank/DDBJ whole genome shotgun (WGS) entry which is preliminary data.</text>
</comment>
<accession>A0AAV6MHH6</accession>
<proteinExistence type="predicted"/>
<organism evidence="2 3">
    <name type="scientific">Cucurbita argyrosperma subsp. sororia</name>
    <dbReference type="NCBI Taxonomy" id="37648"/>
    <lineage>
        <taxon>Eukaryota</taxon>
        <taxon>Viridiplantae</taxon>
        <taxon>Streptophyta</taxon>
        <taxon>Embryophyta</taxon>
        <taxon>Tracheophyta</taxon>
        <taxon>Spermatophyta</taxon>
        <taxon>Magnoliopsida</taxon>
        <taxon>eudicotyledons</taxon>
        <taxon>Gunneridae</taxon>
        <taxon>Pentapetalae</taxon>
        <taxon>rosids</taxon>
        <taxon>fabids</taxon>
        <taxon>Cucurbitales</taxon>
        <taxon>Cucurbitaceae</taxon>
        <taxon>Cucurbiteae</taxon>
        <taxon>Cucurbita</taxon>
    </lineage>
</organism>
<sequence length="111" mass="12827">MRLWRPNRCFSSLSKTLREPLFLFRSNDHSASHQFPSPILLHFSESHRFSTFSIVEDEKSGFRRPEMYRSDLAGTVAAYEEVQRSSRPTLDSDADMQPKLHSSAIKTHDKG</sequence>
<name>A0AAV6MHH6_9ROSI</name>
<keyword evidence="3" id="KW-1185">Reference proteome</keyword>
<evidence type="ECO:0000313" key="3">
    <source>
        <dbReference type="Proteomes" id="UP000685013"/>
    </source>
</evidence>